<gene>
    <name evidence="1" type="ORF">DHETER_LOCUS13781</name>
</gene>
<keyword evidence="2" id="KW-1185">Reference proteome</keyword>
<accession>A0ACA9Q6W5</accession>
<feature type="non-terminal residue" evidence="1">
    <location>
        <position position="1"/>
    </location>
</feature>
<comment type="caution">
    <text evidence="1">The sequence shown here is derived from an EMBL/GenBank/DDBJ whole genome shotgun (WGS) entry which is preliminary data.</text>
</comment>
<dbReference type="Proteomes" id="UP000789702">
    <property type="component" value="Unassembled WGS sequence"/>
</dbReference>
<reference evidence="1" key="1">
    <citation type="submission" date="2021-06" db="EMBL/GenBank/DDBJ databases">
        <authorList>
            <person name="Kallberg Y."/>
            <person name="Tangrot J."/>
            <person name="Rosling A."/>
        </authorList>
    </citation>
    <scope>NUCLEOTIDE SEQUENCE</scope>
    <source>
        <strain evidence="1">IL203A</strain>
    </source>
</reference>
<sequence>LWDAAPKTSKKGYTTLSSMNLIFISQNQTLSAALQTNFISNMFTNQTPQTPQAFQTFQNSEDKNLQSNQN</sequence>
<protein>
    <submittedName>
        <fullName evidence="1">144_t:CDS:1</fullName>
    </submittedName>
</protein>
<evidence type="ECO:0000313" key="1">
    <source>
        <dbReference type="EMBL" id="CAG8736692.1"/>
    </source>
</evidence>
<evidence type="ECO:0000313" key="2">
    <source>
        <dbReference type="Proteomes" id="UP000789702"/>
    </source>
</evidence>
<organism evidence="1 2">
    <name type="scientific">Dentiscutata heterogama</name>
    <dbReference type="NCBI Taxonomy" id="1316150"/>
    <lineage>
        <taxon>Eukaryota</taxon>
        <taxon>Fungi</taxon>
        <taxon>Fungi incertae sedis</taxon>
        <taxon>Mucoromycota</taxon>
        <taxon>Glomeromycotina</taxon>
        <taxon>Glomeromycetes</taxon>
        <taxon>Diversisporales</taxon>
        <taxon>Gigasporaceae</taxon>
        <taxon>Dentiscutata</taxon>
    </lineage>
</organism>
<proteinExistence type="predicted"/>
<dbReference type="EMBL" id="CAJVPU010039284">
    <property type="protein sequence ID" value="CAG8736692.1"/>
    <property type="molecule type" value="Genomic_DNA"/>
</dbReference>
<name>A0ACA9Q6W5_9GLOM</name>